<dbReference type="InterPro" id="IPR029196">
    <property type="entry name" value="HAPSTR1-like"/>
</dbReference>
<feature type="region of interest" description="Disordered" evidence="3">
    <location>
        <begin position="136"/>
        <end position="172"/>
    </location>
</feature>
<evidence type="ECO:0000256" key="3">
    <source>
        <dbReference type="SAM" id="MobiDB-lite"/>
    </source>
</evidence>
<comment type="caution">
    <text evidence="4">The sequence shown here is derived from an EMBL/GenBank/DDBJ whole genome shotgun (WGS) entry which is preliminary data.</text>
</comment>
<evidence type="ECO:0000313" key="5">
    <source>
        <dbReference type="Proteomes" id="UP000440578"/>
    </source>
</evidence>
<dbReference type="AlphaFoldDB" id="A0A6A4VEH6"/>
<dbReference type="PANTHER" id="PTHR31624:SF4">
    <property type="entry name" value="CHROMOSOME 16 OPEN READING FRAME 72"/>
    <property type="match status" value="1"/>
</dbReference>
<evidence type="ECO:0000256" key="2">
    <source>
        <dbReference type="ARBA" id="ARBA00023242"/>
    </source>
</evidence>
<accession>A0A6A4VEH6</accession>
<gene>
    <name evidence="4" type="primary">CP072</name>
    <name evidence="4" type="ORF">FJT64_010383</name>
</gene>
<dbReference type="EMBL" id="VIIS01001874">
    <property type="protein sequence ID" value="KAF0291529.1"/>
    <property type="molecule type" value="Genomic_DNA"/>
</dbReference>
<keyword evidence="5" id="KW-1185">Reference proteome</keyword>
<organism evidence="4 5">
    <name type="scientific">Amphibalanus amphitrite</name>
    <name type="common">Striped barnacle</name>
    <name type="synonym">Balanus amphitrite</name>
    <dbReference type="NCBI Taxonomy" id="1232801"/>
    <lineage>
        <taxon>Eukaryota</taxon>
        <taxon>Metazoa</taxon>
        <taxon>Ecdysozoa</taxon>
        <taxon>Arthropoda</taxon>
        <taxon>Crustacea</taxon>
        <taxon>Multicrustacea</taxon>
        <taxon>Cirripedia</taxon>
        <taxon>Thoracica</taxon>
        <taxon>Thoracicalcarea</taxon>
        <taxon>Balanomorpha</taxon>
        <taxon>Balanoidea</taxon>
        <taxon>Balanidae</taxon>
        <taxon>Amphibalaninae</taxon>
        <taxon>Amphibalanus</taxon>
    </lineage>
</organism>
<sequence length="258" mass="28726">MSEDKSLEEDPYGDLWRWENQCFEEFENQPSYESQLQQERDLVNQKLWHLFQNSATCIAQLHKGGSAQGERNTRWMPFQTAAGSVTALYKESVDSIRRCTELGIQHGQQRRTRELVAFLRRRRLIRREDLLAFLSGKPPPPAAVTSSRHSHRSSPRPHLSVSDRASPRLSERSSPLLAGASILVTAAPAGGHDCSDGLQPFRDALALSSESSGSHVGGQFPPSFPGRCLSRHGQKAPLTGQEGTERVPGAFRLRSGWD</sequence>
<comment type="subcellular location">
    <subcellularLocation>
        <location evidence="1">Nucleus</location>
    </subcellularLocation>
</comment>
<evidence type="ECO:0000256" key="1">
    <source>
        <dbReference type="ARBA" id="ARBA00004123"/>
    </source>
</evidence>
<dbReference type="PANTHER" id="PTHR31624">
    <property type="entry name" value="UPF0472 PROTEIN C16ORF72"/>
    <property type="match status" value="1"/>
</dbReference>
<protein>
    <submittedName>
        <fullName evidence="4">UPF0472 protein C16orf72</fullName>
    </submittedName>
</protein>
<dbReference type="InterPro" id="IPR040308">
    <property type="entry name" value="HAPR1"/>
</dbReference>
<evidence type="ECO:0000313" key="4">
    <source>
        <dbReference type="EMBL" id="KAF0291529.1"/>
    </source>
</evidence>
<dbReference type="Proteomes" id="UP000440578">
    <property type="component" value="Unassembled WGS sequence"/>
</dbReference>
<proteinExistence type="predicted"/>
<reference evidence="4 5" key="1">
    <citation type="submission" date="2019-07" db="EMBL/GenBank/DDBJ databases">
        <title>Draft genome assembly of a fouling barnacle, Amphibalanus amphitrite (Darwin, 1854): The first reference genome for Thecostraca.</title>
        <authorList>
            <person name="Kim W."/>
        </authorList>
    </citation>
    <scope>NUCLEOTIDE SEQUENCE [LARGE SCALE GENOMIC DNA]</scope>
    <source>
        <strain evidence="4">SNU_AA5</strain>
        <tissue evidence="4">Soma without cirri and trophi</tissue>
    </source>
</reference>
<dbReference type="OrthoDB" id="5823474at2759"/>
<keyword evidence="2" id="KW-0539">Nucleus</keyword>
<dbReference type="Pfam" id="PF15251">
    <property type="entry name" value="TAPR1-like"/>
    <property type="match status" value="1"/>
</dbReference>
<dbReference type="GO" id="GO:0005634">
    <property type="term" value="C:nucleus"/>
    <property type="evidence" value="ECO:0007669"/>
    <property type="project" value="UniProtKB-SubCell"/>
</dbReference>
<feature type="region of interest" description="Disordered" evidence="3">
    <location>
        <begin position="209"/>
        <end position="247"/>
    </location>
</feature>
<name>A0A6A4VEH6_AMPAM</name>